<feature type="domain" description="4Fe-4S ferredoxin-type" evidence="4">
    <location>
        <begin position="54"/>
        <end position="85"/>
    </location>
</feature>
<evidence type="ECO:0000256" key="2">
    <source>
        <dbReference type="ARBA" id="ARBA00012079"/>
    </source>
</evidence>
<dbReference type="EC" id="1.4.1.13" evidence="2"/>
<comment type="catalytic activity">
    <reaction evidence="3">
        <text>2 L-glutamate + NADP(+) = L-glutamine + 2-oxoglutarate + NADPH + H(+)</text>
        <dbReference type="Rhea" id="RHEA:15501"/>
        <dbReference type="ChEBI" id="CHEBI:15378"/>
        <dbReference type="ChEBI" id="CHEBI:16810"/>
        <dbReference type="ChEBI" id="CHEBI:29985"/>
        <dbReference type="ChEBI" id="CHEBI:57783"/>
        <dbReference type="ChEBI" id="CHEBI:58349"/>
        <dbReference type="ChEBI" id="CHEBI:58359"/>
        <dbReference type="EC" id="1.4.1.13"/>
    </reaction>
</comment>
<dbReference type="KEGG" id="dmp:FAK_19040"/>
<comment type="similarity">
    <text evidence="1">Belongs to the glutamate synthase family.</text>
</comment>
<evidence type="ECO:0000256" key="3">
    <source>
        <dbReference type="ARBA" id="ARBA00048151"/>
    </source>
</evidence>
<dbReference type="InterPro" id="IPR017896">
    <property type="entry name" value="4Fe4S_Fe-S-bd"/>
</dbReference>
<dbReference type="PROSITE" id="PS51379">
    <property type="entry name" value="4FE4S_FER_2"/>
    <property type="match status" value="2"/>
</dbReference>
<evidence type="ECO:0000313" key="5">
    <source>
        <dbReference type="EMBL" id="BEQ14838.1"/>
    </source>
</evidence>
<dbReference type="PANTHER" id="PTHR43819:SF1">
    <property type="entry name" value="ARCHAEAL-TYPE GLUTAMATE SYNTHASE [NADPH]"/>
    <property type="match status" value="1"/>
</dbReference>
<evidence type="ECO:0000259" key="4">
    <source>
        <dbReference type="PROSITE" id="PS51379"/>
    </source>
</evidence>
<dbReference type="SUPFAM" id="SSF51395">
    <property type="entry name" value="FMN-linked oxidoreductases"/>
    <property type="match status" value="2"/>
</dbReference>
<dbReference type="Pfam" id="PF01645">
    <property type="entry name" value="Glu_synthase"/>
    <property type="match status" value="2"/>
</dbReference>
<proteinExistence type="inferred from homology"/>
<dbReference type="RefSeq" id="WP_338606510.1">
    <property type="nucleotide sequence ID" value="NZ_AP028679.1"/>
</dbReference>
<dbReference type="GO" id="GO:0006537">
    <property type="term" value="P:glutamate biosynthetic process"/>
    <property type="evidence" value="ECO:0007669"/>
    <property type="project" value="InterPro"/>
</dbReference>
<organism evidence="5 6">
    <name type="scientific">Desulfoferula mesophila</name>
    <dbReference type="NCBI Taxonomy" id="3058419"/>
    <lineage>
        <taxon>Bacteria</taxon>
        <taxon>Pseudomonadati</taxon>
        <taxon>Thermodesulfobacteriota</taxon>
        <taxon>Desulfarculia</taxon>
        <taxon>Desulfarculales</taxon>
        <taxon>Desulfarculaceae</taxon>
        <taxon>Desulfoferula</taxon>
    </lineage>
</organism>
<name>A0AAU9ECI8_9BACT</name>
<gene>
    <name evidence="5" type="ORF">FAK_19040</name>
</gene>
<dbReference type="PANTHER" id="PTHR43819">
    <property type="entry name" value="ARCHAEAL-TYPE GLUTAMATE SYNTHASE [NADPH]"/>
    <property type="match status" value="1"/>
</dbReference>
<accession>A0AAU9ECI8</accession>
<evidence type="ECO:0000313" key="6">
    <source>
        <dbReference type="Proteomes" id="UP001366166"/>
    </source>
</evidence>
<dbReference type="SUPFAM" id="SSF54862">
    <property type="entry name" value="4Fe-4S ferredoxins"/>
    <property type="match status" value="2"/>
</dbReference>
<protein>
    <recommendedName>
        <fullName evidence="2">glutamate synthase (NADPH)</fullName>
        <ecNumber evidence="2">1.4.1.13</ecNumber>
    </recommendedName>
</protein>
<dbReference type="EMBL" id="AP028679">
    <property type="protein sequence ID" value="BEQ14838.1"/>
    <property type="molecule type" value="Genomic_DNA"/>
</dbReference>
<dbReference type="Gene3D" id="3.20.20.70">
    <property type="entry name" value="Aldolase class I"/>
    <property type="match status" value="2"/>
</dbReference>
<dbReference type="GO" id="GO:0004355">
    <property type="term" value="F:glutamate synthase (NADPH) activity"/>
    <property type="evidence" value="ECO:0007669"/>
    <property type="project" value="UniProtKB-EC"/>
</dbReference>
<evidence type="ECO:0000256" key="1">
    <source>
        <dbReference type="ARBA" id="ARBA00009716"/>
    </source>
</evidence>
<dbReference type="CDD" id="cd02808">
    <property type="entry name" value="GltS_FMN"/>
    <property type="match status" value="1"/>
</dbReference>
<dbReference type="InterPro" id="IPR002932">
    <property type="entry name" value="Glu_synthdom"/>
</dbReference>
<dbReference type="InterPro" id="IPR013785">
    <property type="entry name" value="Aldolase_TIM"/>
</dbReference>
<dbReference type="AlphaFoldDB" id="A0AAU9ECI8"/>
<feature type="domain" description="4Fe-4S ferredoxin-type" evidence="4">
    <location>
        <begin position="498"/>
        <end position="528"/>
    </location>
</feature>
<reference evidence="6" key="1">
    <citation type="journal article" date="2023" name="Arch. Microbiol.">
        <title>Desulfoferula mesophilus gen. nov. sp. nov., a mesophilic sulfate-reducing bacterium isolated from a brackish lake sediment.</title>
        <authorList>
            <person name="Watanabe T."/>
            <person name="Yabe T."/>
            <person name="Tsuji J.M."/>
            <person name="Fukui M."/>
        </authorList>
    </citation>
    <scope>NUCLEOTIDE SEQUENCE [LARGE SCALE GENOMIC DNA]</scope>
    <source>
        <strain evidence="6">12FAK</strain>
    </source>
</reference>
<sequence length="974" mass="105345">MGEKYHVEVDPTQPRFTPVAKIAAMETEGCLGCLKCVKRDSCIYEVYRKKTFDAGQVVDTTDSMCISCMRCVQECKKGILSRAVNPQFEAMGDDYWRPDIIGTLWKQATTGAIPVSGAGYRGPFAGPGFDKMWTDMSEIVRPTRDGIHGREYISTTIELGRRPDRLFFDEDGALDVDMPPMVELPTPMILDIPPWGKAGPGTRRALALAAKEGRTLAVATYEEAADLLADLRPHLIVRLDGVPANLSPLDGVVMAEMIDTPGVMDDVAKLKELRPDLVVAVRLALDQDAADRAAELALAGAEVLYLQAGYKGQGLGKAAGTFITDLLREVHLRLVDEACRDQVTLVAGGGVALAEHVAKTILCGADAVSLGLVLNVAMECRLCGSCTEGFDCPVNLDGIDAEQGKRRVVNLLGAFHSQLIELMGAMGIREVRRLRGEMGRAMVFEDLEKMSFAPIFGERVTDLPPAKPTAAPPLAPGDYSALPVNIATAPSRYRNALTKFKVERLNTCVACGKCAEVCQFGVHVKAGEKMLAPRSRHCRGADYCRSIGSYCGDACPVEAIRVGQNPVWKTFGDPRWPADLLVATWIQAETGKPPEENLEYRKGASGGGFDRMEIVFPPEPPDASFGPQDVDLSLPLNRRDDDGRPPVEIGFPVYGGGMSFGSVSQATMESRARAYSSMNSFTCTGEGGFPPVLEKYSDNVITQVATGLFGVREDTIQRVRIVEFKYAQGAKPGLGGHLLGDKVTEAVAKMREAVVGTSLFSPFPFHSVYSVEDHKKHVDWIKHVNPTTLVSVKVSTPVDVDMVAVGSYYAGAHIVHLDGSYGGTGAAPDIAKKNIAMPIEYAIPMVHRFLTEEGIRDKITLIASGGVRTAWDVAKAIALGADGIVCGTADMVALECIRCANCESGRGCPRGIATTDPVLSAAYDADWGSQRVINLFNSWAIQLRDILWRLGLKSVRDLVGRSDLLTHLDYQKKA</sequence>
<keyword evidence="6" id="KW-1185">Reference proteome</keyword>
<dbReference type="Proteomes" id="UP001366166">
    <property type="component" value="Chromosome"/>
</dbReference>